<gene>
    <name evidence="6" type="ORF">HYG85_04060</name>
</gene>
<dbReference type="InterPro" id="IPR023214">
    <property type="entry name" value="HAD_sf"/>
</dbReference>
<dbReference type="InterPro" id="IPR036412">
    <property type="entry name" value="HAD-like_sf"/>
</dbReference>
<name>A0A8J8M8H6_9FIRM</name>
<accession>A0A8J8M8H6</accession>
<organism evidence="6 7">
    <name type="scientific">Vallitalea guaymasensis</name>
    <dbReference type="NCBI Taxonomy" id="1185412"/>
    <lineage>
        <taxon>Bacteria</taxon>
        <taxon>Bacillati</taxon>
        <taxon>Bacillota</taxon>
        <taxon>Clostridia</taxon>
        <taxon>Lachnospirales</taxon>
        <taxon>Vallitaleaceae</taxon>
        <taxon>Vallitalea</taxon>
    </lineage>
</organism>
<dbReference type="GO" id="GO:0016787">
    <property type="term" value="F:hydrolase activity"/>
    <property type="evidence" value="ECO:0007669"/>
    <property type="project" value="UniProtKB-KW"/>
</dbReference>
<dbReference type="Pfam" id="PF00702">
    <property type="entry name" value="Hydrolase"/>
    <property type="match status" value="1"/>
</dbReference>
<dbReference type="RefSeq" id="WP_212692396.1">
    <property type="nucleotide sequence ID" value="NZ_CP058561.1"/>
</dbReference>
<sequence>MKTQGIIFDFNGTMFYDGKIQEESWKTFLYKKIGREITNEEFHKYVHGCHAEVSFSYFLKNRLSKEEIDQLAEEKEVVYRKLCLSDKQQYRLADGLVEFLDYLKKQQIPFTIATASGLNNLKFFFENLDLGKWVNMEQVVYDNGLIPSKPEPDIYLKAAQNIGVSPSDCIVFEDAMSGIEAANRAGVSKIIGVASSLSKEQLRQIPDISMVIEDYRDVKNLINFIE</sequence>
<reference evidence="6 7" key="1">
    <citation type="submission" date="2020-07" db="EMBL/GenBank/DDBJ databases">
        <title>Vallitalea guaymasensis genome.</title>
        <authorList>
            <person name="Postec A."/>
        </authorList>
    </citation>
    <scope>NUCLEOTIDE SEQUENCE [LARGE SCALE GENOMIC DNA]</scope>
    <source>
        <strain evidence="6 7">Ra1766G1</strain>
    </source>
</reference>
<dbReference type="GO" id="GO:0046872">
    <property type="term" value="F:metal ion binding"/>
    <property type="evidence" value="ECO:0007669"/>
    <property type="project" value="UniProtKB-KW"/>
</dbReference>
<dbReference type="SUPFAM" id="SSF56784">
    <property type="entry name" value="HAD-like"/>
    <property type="match status" value="1"/>
</dbReference>
<keyword evidence="6" id="KW-0378">Hydrolase</keyword>
<dbReference type="InterPro" id="IPR006439">
    <property type="entry name" value="HAD-SF_hydro_IA"/>
</dbReference>
<comment type="cofactor">
    <cofactor evidence="1">
        <name>Mg(2+)</name>
        <dbReference type="ChEBI" id="CHEBI:18420"/>
    </cofactor>
</comment>
<dbReference type="KEGG" id="vgu:HYG85_04060"/>
<evidence type="ECO:0000256" key="4">
    <source>
        <dbReference type="ARBA" id="ARBA00022842"/>
    </source>
</evidence>
<dbReference type="NCBIfam" id="TIGR01509">
    <property type="entry name" value="HAD-SF-IA-v3"/>
    <property type="match status" value="1"/>
</dbReference>
<protein>
    <submittedName>
        <fullName evidence="6">HAD family hydrolase</fullName>
    </submittedName>
</protein>
<dbReference type="InterPro" id="IPR051600">
    <property type="entry name" value="Beta-PGM-like"/>
</dbReference>
<dbReference type="Proteomes" id="UP000677305">
    <property type="component" value="Chromosome"/>
</dbReference>
<dbReference type="SFLD" id="SFLDS00003">
    <property type="entry name" value="Haloacid_Dehalogenase"/>
    <property type="match status" value="1"/>
</dbReference>
<keyword evidence="4" id="KW-0460">Magnesium</keyword>
<dbReference type="PANTHER" id="PTHR46193">
    <property type="entry name" value="6-PHOSPHOGLUCONATE PHOSPHATASE"/>
    <property type="match status" value="1"/>
</dbReference>
<dbReference type="PANTHER" id="PTHR46193:SF18">
    <property type="entry name" value="HEXITOL PHOSPHATASE B"/>
    <property type="match status" value="1"/>
</dbReference>
<dbReference type="InterPro" id="IPR023198">
    <property type="entry name" value="PGP-like_dom2"/>
</dbReference>
<comment type="similarity">
    <text evidence="2">Belongs to the HAD-like hydrolase superfamily. CbbY/CbbZ/Gph/YieH family.</text>
</comment>
<evidence type="ECO:0000256" key="1">
    <source>
        <dbReference type="ARBA" id="ARBA00001946"/>
    </source>
</evidence>
<dbReference type="SFLD" id="SFLDG01129">
    <property type="entry name" value="C1.5:_HAD__Beta-PGM__Phosphata"/>
    <property type="match status" value="1"/>
</dbReference>
<keyword evidence="3" id="KW-0479">Metal-binding</keyword>
<evidence type="ECO:0000256" key="2">
    <source>
        <dbReference type="ARBA" id="ARBA00006171"/>
    </source>
</evidence>
<keyword evidence="7" id="KW-1185">Reference proteome</keyword>
<dbReference type="EMBL" id="CP058561">
    <property type="protein sequence ID" value="QUH28130.1"/>
    <property type="molecule type" value="Genomic_DNA"/>
</dbReference>
<dbReference type="AlphaFoldDB" id="A0A8J8M8H6"/>
<keyword evidence="5" id="KW-0119">Carbohydrate metabolism</keyword>
<evidence type="ECO:0000313" key="6">
    <source>
        <dbReference type="EMBL" id="QUH28130.1"/>
    </source>
</evidence>
<evidence type="ECO:0000256" key="5">
    <source>
        <dbReference type="ARBA" id="ARBA00023277"/>
    </source>
</evidence>
<proteinExistence type="inferred from homology"/>
<dbReference type="Gene3D" id="3.40.50.1000">
    <property type="entry name" value="HAD superfamily/HAD-like"/>
    <property type="match status" value="1"/>
</dbReference>
<dbReference type="Gene3D" id="1.10.150.240">
    <property type="entry name" value="Putative phosphatase, domain 2"/>
    <property type="match status" value="1"/>
</dbReference>
<evidence type="ECO:0000313" key="7">
    <source>
        <dbReference type="Proteomes" id="UP000677305"/>
    </source>
</evidence>
<evidence type="ECO:0000256" key="3">
    <source>
        <dbReference type="ARBA" id="ARBA00022723"/>
    </source>
</evidence>
<dbReference type="CDD" id="cd07505">
    <property type="entry name" value="HAD_BPGM-like"/>
    <property type="match status" value="1"/>
</dbReference>